<accession>A0ABM6RKV6</accession>
<proteinExistence type="predicted"/>
<evidence type="ECO:0000313" key="2">
    <source>
        <dbReference type="Proteomes" id="UP000236536"/>
    </source>
</evidence>
<protein>
    <submittedName>
        <fullName evidence="1">Uncharacterized protein</fullName>
    </submittedName>
</protein>
<organism evidence="1 2">
    <name type="scientific">Phaeobacter inhibens</name>
    <dbReference type="NCBI Taxonomy" id="221822"/>
    <lineage>
        <taxon>Bacteria</taxon>
        <taxon>Pseudomonadati</taxon>
        <taxon>Pseudomonadota</taxon>
        <taxon>Alphaproteobacteria</taxon>
        <taxon>Rhodobacterales</taxon>
        <taxon>Roseobacteraceae</taxon>
        <taxon>Phaeobacter</taxon>
    </lineage>
</organism>
<sequence length="67" mass="7649">MIKLRPIADDDPVPNQSRLLQAMELAFDYADRNGGIGLTQTKAFNRKFAHWMAENSPWPGYKAEELL</sequence>
<keyword evidence="1" id="KW-0614">Plasmid</keyword>
<reference evidence="1 2" key="2">
    <citation type="journal article" date="2017" name="Int. J. Syst. Evol. Microbiol.">
        <title>Adaptation of Surface-Associated Bacteria to the Open Ocean: A Genomically Distinct Subpopulation of Phaeobacter gallaeciensis Colonizes Pacific Mesozooplankton.</title>
        <authorList>
            <person name="Freese H.M."/>
            <person name="Methner A."/>
            <person name="Overmann J."/>
        </authorList>
    </citation>
    <scope>NUCLEOTIDE SEQUENCE [LARGE SCALE GENOMIC DNA]</scope>
    <source>
        <strain evidence="1 2">P66</strain>
    </source>
</reference>
<geneLocation type="plasmid" evidence="1 2">
    <name>pP66_d</name>
</geneLocation>
<dbReference type="Proteomes" id="UP000236536">
    <property type="component" value="Plasmid pP66_d"/>
</dbReference>
<gene>
    <name evidence="1" type="ORF">PhaeoP66_04294</name>
</gene>
<name>A0ABM6RKV6_9RHOB</name>
<evidence type="ECO:0000313" key="1">
    <source>
        <dbReference type="EMBL" id="AUQ97020.1"/>
    </source>
</evidence>
<keyword evidence="2" id="KW-1185">Reference proteome</keyword>
<reference evidence="1 2" key="1">
    <citation type="journal article" date="2017" name="Genome Biol. Evol.">
        <title>Trajectories and Drivers of Genome Evolution in Surface-Associated Marine Phaeobacter.</title>
        <authorList>
            <person name="Freese H.M."/>
            <person name="Sikorski J."/>
            <person name="Bunk B."/>
            <person name="Scheuner C."/>
            <person name="Meier-Kolthoff J.P."/>
            <person name="Sproer C."/>
            <person name="Gram L."/>
            <person name="Overmann J."/>
        </authorList>
    </citation>
    <scope>NUCLEOTIDE SEQUENCE [LARGE SCALE GENOMIC DNA]</scope>
    <source>
        <strain evidence="1 2">P66</strain>
    </source>
</reference>
<dbReference type="RefSeq" id="WP_254684036.1">
    <property type="nucleotide sequence ID" value="NZ_CP010603.1"/>
</dbReference>
<dbReference type="EMBL" id="CP010709">
    <property type="protein sequence ID" value="AUQ97020.1"/>
    <property type="molecule type" value="Genomic_DNA"/>
</dbReference>